<evidence type="ECO:0000313" key="2">
    <source>
        <dbReference type="EMBL" id="ABE63530.1"/>
    </source>
</evidence>
<accession>Q1QJR7</accession>
<dbReference type="RefSeq" id="WP_011511196.1">
    <property type="nucleotide sequence ID" value="NC_007964.1"/>
</dbReference>
<dbReference type="KEGG" id="nha:Nham_2751"/>
<name>Q1QJR7_NITHX</name>
<feature type="compositionally biased region" description="Polar residues" evidence="1">
    <location>
        <begin position="82"/>
        <end position="94"/>
    </location>
</feature>
<evidence type="ECO:0000256" key="1">
    <source>
        <dbReference type="SAM" id="MobiDB-lite"/>
    </source>
</evidence>
<dbReference type="AlphaFoldDB" id="Q1QJR7"/>
<dbReference type="Proteomes" id="UP000001953">
    <property type="component" value="Chromosome"/>
</dbReference>
<gene>
    <name evidence="2" type="ordered locus">Nham_2751</name>
</gene>
<sequence length="94" mass="10289">MTKSPPSPSQLARNERMRLAAIEGAKARSDIEARDVAVRKNMERLRALRMAREAEEAAQPKPVKAPARKKATAKRAAGTLSDFLTSQKSTGRTT</sequence>
<dbReference type="EMBL" id="CP000319">
    <property type="protein sequence ID" value="ABE63530.1"/>
    <property type="molecule type" value="Genomic_DNA"/>
</dbReference>
<protein>
    <submittedName>
        <fullName evidence="2">Uncharacterized protein</fullName>
    </submittedName>
</protein>
<keyword evidence="3" id="KW-1185">Reference proteome</keyword>
<reference evidence="2 3" key="1">
    <citation type="submission" date="2006-03" db="EMBL/GenBank/DDBJ databases">
        <title>Complete sequence of chromosome of Nitrobacter hamburgensis X14.</title>
        <authorList>
            <consortium name="US DOE Joint Genome Institute"/>
            <person name="Copeland A."/>
            <person name="Lucas S."/>
            <person name="Lapidus A."/>
            <person name="Barry K."/>
            <person name="Detter J.C."/>
            <person name="Glavina del Rio T."/>
            <person name="Hammon N."/>
            <person name="Israni S."/>
            <person name="Dalin E."/>
            <person name="Tice H."/>
            <person name="Pitluck S."/>
            <person name="Chain P."/>
            <person name="Malfatti S."/>
            <person name="Shin M."/>
            <person name="Vergez L."/>
            <person name="Schmutz J."/>
            <person name="Larimer F."/>
            <person name="Land M."/>
            <person name="Hauser L."/>
            <person name="Kyrpides N."/>
            <person name="Ivanova N."/>
            <person name="Ward B."/>
            <person name="Arp D."/>
            <person name="Klotz M."/>
            <person name="Stein L."/>
            <person name="O'Mullan G."/>
            <person name="Starkenburg S."/>
            <person name="Sayavedra L."/>
            <person name="Poret-Peterson A.T."/>
            <person name="Gentry M.E."/>
            <person name="Bruce D."/>
            <person name="Richardson P."/>
        </authorList>
    </citation>
    <scope>NUCLEOTIDE SEQUENCE [LARGE SCALE GENOMIC DNA]</scope>
    <source>
        <strain evidence="3">DSM 10229 / NCIMB 13809 / X14</strain>
    </source>
</reference>
<evidence type="ECO:0000313" key="3">
    <source>
        <dbReference type="Proteomes" id="UP000001953"/>
    </source>
</evidence>
<dbReference type="eggNOG" id="ENOG503174D">
    <property type="taxonomic scope" value="Bacteria"/>
</dbReference>
<proteinExistence type="predicted"/>
<organism evidence="2 3">
    <name type="scientific">Nitrobacter hamburgensis (strain DSM 10229 / NCIMB 13809 / X14)</name>
    <dbReference type="NCBI Taxonomy" id="323097"/>
    <lineage>
        <taxon>Bacteria</taxon>
        <taxon>Pseudomonadati</taxon>
        <taxon>Pseudomonadota</taxon>
        <taxon>Alphaproteobacteria</taxon>
        <taxon>Hyphomicrobiales</taxon>
        <taxon>Nitrobacteraceae</taxon>
        <taxon>Nitrobacter</taxon>
    </lineage>
</organism>
<feature type="region of interest" description="Disordered" evidence="1">
    <location>
        <begin position="52"/>
        <end position="94"/>
    </location>
</feature>
<dbReference type="HOGENOM" id="CLU_163997_0_0_5"/>